<evidence type="ECO:0000256" key="4">
    <source>
        <dbReference type="ARBA" id="ARBA00022448"/>
    </source>
</evidence>
<gene>
    <name evidence="9" type="ORF">MAPG_07746</name>
</gene>
<dbReference type="Gene3D" id="1.25.10.10">
    <property type="entry name" value="Leucine-rich Repeat Variant"/>
    <property type="match status" value="1"/>
</dbReference>
<comment type="similarity">
    <text evidence="3">Belongs to the XPO2/CSE1 family.</text>
</comment>
<feature type="domain" description="Importin N-terminal" evidence="8">
    <location>
        <begin position="28"/>
        <end position="102"/>
    </location>
</feature>
<reference evidence="10" key="4">
    <citation type="journal article" date="2015" name="G3 (Bethesda)">
        <title>Genome sequences of three phytopathogenic species of the Magnaporthaceae family of fungi.</title>
        <authorList>
            <person name="Okagaki L.H."/>
            <person name="Nunes C.C."/>
            <person name="Sailsbery J."/>
            <person name="Clay B."/>
            <person name="Brown D."/>
            <person name="John T."/>
            <person name="Oh Y."/>
            <person name="Young N."/>
            <person name="Fitzgerald M."/>
            <person name="Haas B.J."/>
            <person name="Zeng Q."/>
            <person name="Young S."/>
            <person name="Adiconis X."/>
            <person name="Fan L."/>
            <person name="Levin J.Z."/>
            <person name="Mitchell T.K."/>
            <person name="Okubara P.A."/>
            <person name="Farman M.L."/>
            <person name="Kohn L.M."/>
            <person name="Birren B."/>
            <person name="Ma L.-J."/>
            <person name="Dean R.A."/>
        </authorList>
    </citation>
    <scope>NUCLEOTIDE SEQUENCE</scope>
    <source>
        <strain evidence="10">ATCC 64411 / 73-15</strain>
    </source>
</reference>
<organism evidence="10 11">
    <name type="scientific">Magnaporthiopsis poae (strain ATCC 64411 / 73-15)</name>
    <name type="common">Kentucky bluegrass fungus</name>
    <name type="synonym">Magnaporthe poae</name>
    <dbReference type="NCBI Taxonomy" id="644358"/>
    <lineage>
        <taxon>Eukaryota</taxon>
        <taxon>Fungi</taxon>
        <taxon>Dikarya</taxon>
        <taxon>Ascomycota</taxon>
        <taxon>Pezizomycotina</taxon>
        <taxon>Sordariomycetes</taxon>
        <taxon>Sordariomycetidae</taxon>
        <taxon>Magnaporthales</taxon>
        <taxon>Magnaporthaceae</taxon>
        <taxon>Magnaporthiopsis</taxon>
    </lineage>
</organism>
<dbReference type="Pfam" id="PF08506">
    <property type="entry name" value="Cse1"/>
    <property type="match status" value="1"/>
</dbReference>
<dbReference type="OrthoDB" id="3268246at2759"/>
<evidence type="ECO:0000256" key="5">
    <source>
        <dbReference type="ARBA" id="ARBA00022490"/>
    </source>
</evidence>
<evidence type="ECO:0000256" key="6">
    <source>
        <dbReference type="ARBA" id="ARBA00022927"/>
    </source>
</evidence>
<dbReference type="PROSITE" id="PS50166">
    <property type="entry name" value="IMPORTIN_B_NT"/>
    <property type="match status" value="1"/>
</dbReference>
<reference evidence="10" key="5">
    <citation type="submission" date="2015-06" db="UniProtKB">
        <authorList>
            <consortium name="EnsemblFungi"/>
        </authorList>
    </citation>
    <scope>IDENTIFICATION</scope>
    <source>
        <strain evidence="10">ATCC 64411</strain>
    </source>
</reference>
<dbReference type="PANTHER" id="PTHR10997:SF8">
    <property type="entry name" value="EXPORTIN-2"/>
    <property type="match status" value="1"/>
</dbReference>
<keyword evidence="7" id="KW-0539">Nucleus</keyword>
<dbReference type="GO" id="GO:0031267">
    <property type="term" value="F:small GTPase binding"/>
    <property type="evidence" value="ECO:0007669"/>
    <property type="project" value="InterPro"/>
</dbReference>
<dbReference type="GO" id="GO:0006606">
    <property type="term" value="P:protein import into nucleus"/>
    <property type="evidence" value="ECO:0007669"/>
    <property type="project" value="TreeGrafter"/>
</dbReference>
<sequence length="1003" mass="112014">MAATGALGELAEVLNNTLVVDNERRAQAEAKLREAETSPWYSQSLLQLATSTLPNQTRLAAALAFKNFIKKNYRWLVKEQRHTLPDEQVSFLKRELVGQMIASPRNIQAQLGAAITIIAEQDFHERWNELMPDIASRLSADDFSVTNGVLTMAHTILESLRYADGADDDARGNVVHAMENLGNALKGLLFVADKRIQENTNNVTQLQGWFETFNLVVEILHDLSTIDLPNFIVDNKNDISAALYRYLPYQNPIFDGDEDEATVIDQTKTSIYELLSLWFAKEHEDFTTAPDREVITTTLSLLSSTGMEPRHDLLVSKALKFLTSAVATDPCHLEAFKIKADGRTTDDLSPLAFEVIMLNIRLRESDVELLSSEPIEFIRRDLEGYDTDSRRRAALDFLKVLLAKLGDAATTAVLKQIDVCLQQPGWEAKDVAINLYLATAAQGTVTGAKGITQLNPLIARLEPTHSLGVVGFFEKHVMSDLSANELIPKVNAIKYLHNFRAQTMEVHGGAVFDALATHLHSDQYVVYTYAAITIERALVLTKPGGEPVIPFAALESKALELLTRLFGLINNEALPAKKQENEFLMRCIMRIMMSLKENLVAILPQILTELINITEAIKKSPSNPRFYFYLFEAIGALIHYCSATSSSTLETMLWQPFASILEEDIDEFVPYVFQLFAALIEASPSTEAPASLTSLSELLLQTTRWDSMGVNLPAPARFLTAMIPKAAKAILEGNRLQQVVDIFEKLFSKSKRLLQESAFDLLEAMAKSFPAAALGPFFAQIMMKIAPKYKEYEAKEEATQEAAKKAAKEGRTLIPLDYTWYKLRFVRFYHLISALGVETGYGPDYYATYAEAMGPGNFVPIYVKGVLPLTNQFTHPADRKLAVISLTKTLCDSPAFAEKYAKGWGWTASLLLELLTHEPDLSNKSKGVMQEADPDDVSFGRVFTGLSTCKRTHRDYFPDITNLPEWIKKQLHDADVRHGGRISTFMSQRLEPDVRASFEAKLA</sequence>
<evidence type="ECO:0000259" key="8">
    <source>
        <dbReference type="PROSITE" id="PS50166"/>
    </source>
</evidence>
<dbReference type="GO" id="GO:0005635">
    <property type="term" value="C:nuclear envelope"/>
    <property type="evidence" value="ECO:0007669"/>
    <property type="project" value="TreeGrafter"/>
</dbReference>
<dbReference type="InterPro" id="IPR001494">
    <property type="entry name" value="Importin-beta_N"/>
</dbReference>
<dbReference type="eggNOG" id="KOG1992">
    <property type="taxonomic scope" value="Eukaryota"/>
</dbReference>
<dbReference type="InterPro" id="IPR011989">
    <property type="entry name" value="ARM-like"/>
</dbReference>
<keyword evidence="6" id="KW-0653">Protein transport</keyword>
<dbReference type="GO" id="GO:0005829">
    <property type="term" value="C:cytosol"/>
    <property type="evidence" value="ECO:0007669"/>
    <property type="project" value="TreeGrafter"/>
</dbReference>
<reference evidence="9" key="3">
    <citation type="submission" date="2011-03" db="EMBL/GenBank/DDBJ databases">
        <title>Annotation of Magnaporthe poae ATCC 64411.</title>
        <authorList>
            <person name="Ma L.-J."/>
            <person name="Dead R."/>
            <person name="Young S.K."/>
            <person name="Zeng Q."/>
            <person name="Gargeya S."/>
            <person name="Fitzgerald M."/>
            <person name="Haas B."/>
            <person name="Abouelleil A."/>
            <person name="Alvarado L."/>
            <person name="Arachchi H.M."/>
            <person name="Berlin A."/>
            <person name="Brown A."/>
            <person name="Chapman S.B."/>
            <person name="Chen Z."/>
            <person name="Dunbar C."/>
            <person name="Freedman E."/>
            <person name="Gearin G."/>
            <person name="Gellesch M."/>
            <person name="Goldberg J."/>
            <person name="Griggs A."/>
            <person name="Gujja S."/>
            <person name="Heiman D."/>
            <person name="Howarth C."/>
            <person name="Larson L."/>
            <person name="Lui A."/>
            <person name="MacDonald P.J.P."/>
            <person name="Mehta T."/>
            <person name="Montmayeur A."/>
            <person name="Murphy C."/>
            <person name="Neiman D."/>
            <person name="Pearson M."/>
            <person name="Priest M."/>
            <person name="Roberts A."/>
            <person name="Saif S."/>
            <person name="Shea T."/>
            <person name="Shenoy N."/>
            <person name="Sisk P."/>
            <person name="Stolte C."/>
            <person name="Sykes S."/>
            <person name="Yandava C."/>
            <person name="Wortman J."/>
            <person name="Nusbaum C."/>
            <person name="Birren B."/>
        </authorList>
    </citation>
    <scope>NUCLEOTIDE SEQUENCE</scope>
    <source>
        <strain evidence="9">ATCC 64411</strain>
    </source>
</reference>
<dbReference type="OMA" id="AENEFLM"/>
<dbReference type="InterPro" id="IPR016024">
    <property type="entry name" value="ARM-type_fold"/>
</dbReference>
<dbReference type="STRING" id="644358.A0A0C4E5H7"/>
<dbReference type="SUPFAM" id="SSF48371">
    <property type="entry name" value="ARM repeat"/>
    <property type="match status" value="1"/>
</dbReference>
<dbReference type="EMBL" id="GL876972">
    <property type="protein sequence ID" value="KLU88762.1"/>
    <property type="molecule type" value="Genomic_DNA"/>
</dbReference>
<name>A0A0C4E5H7_MAGP6</name>
<keyword evidence="4" id="KW-0813">Transport</keyword>
<dbReference type="EMBL" id="ADBL01001877">
    <property type="status" value="NOT_ANNOTATED_CDS"/>
    <property type="molecule type" value="Genomic_DNA"/>
</dbReference>
<reference evidence="11" key="2">
    <citation type="submission" date="2010-05" db="EMBL/GenBank/DDBJ databases">
        <title>The genome sequence of Magnaporthe poae strain ATCC 64411.</title>
        <authorList>
            <person name="Ma L.-J."/>
            <person name="Dead R."/>
            <person name="Young S."/>
            <person name="Zeng Q."/>
            <person name="Koehrsen M."/>
            <person name="Alvarado L."/>
            <person name="Berlin A."/>
            <person name="Chapman S.B."/>
            <person name="Chen Z."/>
            <person name="Freedman E."/>
            <person name="Gellesch M."/>
            <person name="Goldberg J."/>
            <person name="Griggs A."/>
            <person name="Gujja S."/>
            <person name="Heilman E.R."/>
            <person name="Heiman D."/>
            <person name="Hepburn T."/>
            <person name="Howarth C."/>
            <person name="Jen D."/>
            <person name="Larson L."/>
            <person name="Mehta T."/>
            <person name="Neiman D."/>
            <person name="Pearson M."/>
            <person name="Roberts A."/>
            <person name="Saif S."/>
            <person name="Shea T."/>
            <person name="Shenoy N."/>
            <person name="Sisk P."/>
            <person name="Stolte C."/>
            <person name="Sykes S."/>
            <person name="Walk T."/>
            <person name="White J."/>
            <person name="Yandava C."/>
            <person name="Haas B."/>
            <person name="Nusbaum C."/>
            <person name="Birren B."/>
        </authorList>
    </citation>
    <scope>NUCLEOTIDE SEQUENCE [LARGE SCALE GENOMIC DNA]</scope>
    <source>
        <strain evidence="11">ATCC 64411 / 73-15</strain>
    </source>
</reference>
<reference evidence="9" key="1">
    <citation type="submission" date="2010-05" db="EMBL/GenBank/DDBJ databases">
        <title>The Genome Sequence of Magnaporthe poae strain ATCC 64411.</title>
        <authorList>
            <consortium name="The Broad Institute Genome Sequencing Platform"/>
            <consortium name="Broad Institute Genome Sequencing Center for Infectious Disease"/>
            <person name="Ma L.-J."/>
            <person name="Dead R."/>
            <person name="Young S."/>
            <person name="Zeng Q."/>
            <person name="Koehrsen M."/>
            <person name="Alvarado L."/>
            <person name="Berlin A."/>
            <person name="Chapman S.B."/>
            <person name="Chen Z."/>
            <person name="Freedman E."/>
            <person name="Gellesch M."/>
            <person name="Goldberg J."/>
            <person name="Griggs A."/>
            <person name="Gujja S."/>
            <person name="Heilman E.R."/>
            <person name="Heiman D."/>
            <person name="Hepburn T."/>
            <person name="Howarth C."/>
            <person name="Jen D."/>
            <person name="Larson L."/>
            <person name="Mehta T."/>
            <person name="Neiman D."/>
            <person name="Pearson M."/>
            <person name="Roberts A."/>
            <person name="Saif S."/>
            <person name="Shea T."/>
            <person name="Shenoy N."/>
            <person name="Sisk P."/>
            <person name="Stolte C."/>
            <person name="Sykes S."/>
            <person name="Walk T."/>
            <person name="White J."/>
            <person name="Yandava C."/>
            <person name="Haas B."/>
            <person name="Nusbaum C."/>
            <person name="Birren B."/>
        </authorList>
    </citation>
    <scope>NUCLEOTIDE SEQUENCE</scope>
    <source>
        <strain evidence="9">ATCC 64411</strain>
    </source>
</reference>
<dbReference type="Pfam" id="PF03810">
    <property type="entry name" value="IBN_N"/>
    <property type="match status" value="1"/>
</dbReference>
<dbReference type="SMART" id="SM00913">
    <property type="entry name" value="IBN_N"/>
    <property type="match status" value="1"/>
</dbReference>
<dbReference type="EnsemblFungi" id="MAPG_07746T0">
    <property type="protein sequence ID" value="MAPG_07746T0"/>
    <property type="gene ID" value="MAPG_07746"/>
</dbReference>
<evidence type="ECO:0000256" key="3">
    <source>
        <dbReference type="ARBA" id="ARBA00008669"/>
    </source>
</evidence>
<dbReference type="AlphaFoldDB" id="A0A0C4E5H7"/>
<accession>A0A0C4E5H7</accession>
<evidence type="ECO:0000313" key="9">
    <source>
        <dbReference type="EMBL" id="KLU88762.1"/>
    </source>
</evidence>
<evidence type="ECO:0000313" key="10">
    <source>
        <dbReference type="EnsemblFungi" id="MAPG_07746T0"/>
    </source>
</evidence>
<evidence type="ECO:0000256" key="1">
    <source>
        <dbReference type="ARBA" id="ARBA00004123"/>
    </source>
</evidence>
<dbReference type="VEuPathDB" id="FungiDB:MAPG_07746"/>
<dbReference type="PANTHER" id="PTHR10997">
    <property type="entry name" value="IMPORTIN-7, 8, 11"/>
    <property type="match status" value="1"/>
</dbReference>
<dbReference type="Pfam" id="PF03378">
    <property type="entry name" value="CAS_CSE1"/>
    <property type="match status" value="2"/>
</dbReference>
<evidence type="ECO:0000313" key="11">
    <source>
        <dbReference type="Proteomes" id="UP000011715"/>
    </source>
</evidence>
<comment type="subcellular location">
    <subcellularLocation>
        <location evidence="2">Cytoplasm</location>
    </subcellularLocation>
    <subcellularLocation>
        <location evidence="1">Nucleus</location>
    </subcellularLocation>
</comment>
<evidence type="ECO:0000256" key="7">
    <source>
        <dbReference type="ARBA" id="ARBA00023242"/>
    </source>
</evidence>
<keyword evidence="11" id="KW-1185">Reference proteome</keyword>
<dbReference type="GO" id="GO:0006611">
    <property type="term" value="P:protein export from nucleus"/>
    <property type="evidence" value="ECO:0007669"/>
    <property type="project" value="TreeGrafter"/>
</dbReference>
<keyword evidence="5" id="KW-0963">Cytoplasm</keyword>
<dbReference type="GO" id="GO:0005049">
    <property type="term" value="F:nuclear export signal receptor activity"/>
    <property type="evidence" value="ECO:0007669"/>
    <property type="project" value="TreeGrafter"/>
</dbReference>
<dbReference type="Proteomes" id="UP000011715">
    <property type="component" value="Unassembled WGS sequence"/>
</dbReference>
<protein>
    <submittedName>
        <fullName evidence="9">Importin alpha re-exporter</fullName>
    </submittedName>
</protein>
<evidence type="ECO:0000256" key="2">
    <source>
        <dbReference type="ARBA" id="ARBA00004496"/>
    </source>
</evidence>
<dbReference type="InterPro" id="IPR013713">
    <property type="entry name" value="XPO2_central"/>
</dbReference>
<proteinExistence type="inferred from homology"/>
<dbReference type="InterPro" id="IPR005043">
    <property type="entry name" value="XPO2_C"/>
</dbReference>